<dbReference type="RefSeq" id="WP_208095359.1">
    <property type="nucleotide sequence ID" value="NZ_JAGDYM010000003.1"/>
</dbReference>
<keyword evidence="4" id="KW-1185">Reference proteome</keyword>
<dbReference type="PROSITE" id="PS51318">
    <property type="entry name" value="TAT"/>
    <property type="match status" value="1"/>
</dbReference>
<sequence length="1354" mass="137840">MSLTPNSGPARTLSRVSRRLAVLVTAAALSLTGIATVPSVAHAATIDGLDGTGSSEDPFVIDSAEHLDAAAAAVNDGFEAYGSLHYRLGADIDYRGATFDTFARFSGVFDGNGHAIENLTLKPGSAVDSSDANATQTGFAQILTGTITGLTLRNVVAVTAGGTSARVQQGAFAGRISGATITRSALISAEVKTPANIENSSAVGGLVGKSVGAGNTIADNLISDVEVFSDKRVGGVIGWQNSAADVSNTLIVDTRVTQNGSSGAGAAFIAGHTVFAGALTGNVVISGRITQSAPASYGWVRSGSGGTSSGNLVNADNNIDPAAPVGHTSAPDPNPFDVFWSGSSALDTAGQWTVGDLGQYATREELGAASTYTDLGWDFENGWRWDAEAGHPVPQSAPSITTALTSLTIGLGDVQSEAQILSALGASADRGTPTIDLTDVDFHTEGVYRTAVLVTEGRFTSSVPVEITVTALPFITVAETSVSYRAGSAPTPAEVLDAIGASTDRGVLGIDLSGVDFAVLGSYEAKVTATDGADEANPVTVTINVTPLAGAGTAASPYRIDSVADLDAAAAFVNADAAGSGAAAARYRLTEDLDYGGAAFAGFTRFSGVFDGAGHAVSDLEIVAEGNPGAGFFAELVGAEVTGLTLADVDITNTVGTSRAGIIAASAANSKIERNTILGGSVTLDFATGANNGQAAGVVASTSNGTRISDNLVMNSTVRGAKYAAGISAYPLNNQGNAVVNNLLVDVTVSARAAGAGSTVGLINAQGGTGVDVSGNAVIRGGVGSDTAAAVENIIPVSLESTASTVNRVSAATSITPKGARIPTAAQVAELPAASSEETYAALTWGFDAESGPWAWDDSRAHPVPAASVFPSAPVSIDLAGGVDGGANPAAHGYGATTRLVAPTREHHVFAGWTGTGITGAATEVTLPRYPSEALAYTATWTAIEFTIAYDLAGGTAPDGNPGSYTVDSEPFSLKNPTRTGYAFAGWTGTGITGASDAVTVASGSTGNRAYAATWTPVAYGIDYDLAGGAAEGANPPAFTVETSTFALTNPSRPGYSFAGWTGTGLPEPTRTVTVPVGSTGARSFTATWSPVSYDLIYELADDEDFAEEPRGSYSIESEAFTLPAPVRPGYTFTGWTGTDLTEPTLSVGIPAGSIGDRSYAPTWSPTEYSIRYQLRGGTIAAGNPSRYTVESAPFVLRQPTRLDYTFAGWSGLGVTRTALTVPSGTTGDLAFAANWKKRAKTVSSLSVSYAKKPKTQRNHSAVSVTVRTASGYTPASGSLSAKVTGKVKKKVGKKTRWVRVSKTVRGKLAAGRGTVKIPRGLRTGSYKLTVAYHGNSVYKKGAAKALTLRVKKR</sequence>
<dbReference type="Gene3D" id="2.60.40.10">
    <property type="entry name" value="Immunoglobulins"/>
    <property type="match status" value="1"/>
</dbReference>
<protein>
    <submittedName>
        <fullName evidence="3">InlB B-repeat-containing protein</fullName>
    </submittedName>
</protein>
<feature type="domain" description="Internalin I Ig-like" evidence="2">
    <location>
        <begin position="477"/>
        <end position="545"/>
    </location>
</feature>
<dbReference type="InterPro" id="IPR006311">
    <property type="entry name" value="TAT_signal"/>
</dbReference>
<reference evidence="3" key="1">
    <citation type="submission" date="2021-03" db="EMBL/GenBank/DDBJ databases">
        <title>Leucobacter chromiisoli sp. nov., isolated from chromium-containing soil of chemical plant.</title>
        <authorList>
            <person name="Xu Z."/>
        </authorList>
    </citation>
    <scope>NUCLEOTIDE SEQUENCE</scope>
    <source>
        <strain evidence="3">S27</strain>
    </source>
</reference>
<accession>A0A939MPK4</accession>
<dbReference type="Gene3D" id="2.160.20.110">
    <property type="match status" value="2"/>
</dbReference>
<evidence type="ECO:0000313" key="4">
    <source>
        <dbReference type="Proteomes" id="UP000664382"/>
    </source>
</evidence>
<feature type="signal peptide" evidence="1">
    <location>
        <begin position="1"/>
        <end position="43"/>
    </location>
</feature>
<gene>
    <name evidence="3" type="ORF">J4H92_01950</name>
</gene>
<keyword evidence="1" id="KW-0732">Signal</keyword>
<evidence type="ECO:0000256" key="1">
    <source>
        <dbReference type="SAM" id="SignalP"/>
    </source>
</evidence>
<dbReference type="Pfam" id="PF18981">
    <property type="entry name" value="InlK_D3"/>
    <property type="match status" value="1"/>
</dbReference>
<organism evidence="3 4">
    <name type="scientific">Leucobacter weissii</name>
    <dbReference type="NCBI Taxonomy" id="1983706"/>
    <lineage>
        <taxon>Bacteria</taxon>
        <taxon>Bacillati</taxon>
        <taxon>Actinomycetota</taxon>
        <taxon>Actinomycetes</taxon>
        <taxon>Micrococcales</taxon>
        <taxon>Microbacteriaceae</taxon>
        <taxon>Leucobacter</taxon>
    </lineage>
</organism>
<dbReference type="InterPro" id="IPR011050">
    <property type="entry name" value="Pectin_lyase_fold/virulence"/>
</dbReference>
<proteinExistence type="predicted"/>
<dbReference type="NCBIfam" id="TIGR02543">
    <property type="entry name" value="List_Bact_rpt"/>
    <property type="match status" value="5"/>
</dbReference>
<evidence type="ECO:0000313" key="3">
    <source>
        <dbReference type="EMBL" id="MBO1900709.1"/>
    </source>
</evidence>
<dbReference type="InterPro" id="IPR044056">
    <property type="entry name" value="InlI_Ig-like"/>
</dbReference>
<dbReference type="GO" id="GO:0005975">
    <property type="term" value="P:carbohydrate metabolic process"/>
    <property type="evidence" value="ECO:0007669"/>
    <property type="project" value="UniProtKB-ARBA"/>
</dbReference>
<dbReference type="SUPFAM" id="SSF51126">
    <property type="entry name" value="Pectin lyase-like"/>
    <property type="match status" value="1"/>
</dbReference>
<dbReference type="EMBL" id="JAGDYM010000003">
    <property type="protein sequence ID" value="MBO1900709.1"/>
    <property type="molecule type" value="Genomic_DNA"/>
</dbReference>
<dbReference type="InterPro" id="IPR013783">
    <property type="entry name" value="Ig-like_fold"/>
</dbReference>
<dbReference type="Proteomes" id="UP000664382">
    <property type="component" value="Unassembled WGS sequence"/>
</dbReference>
<evidence type="ECO:0000259" key="2">
    <source>
        <dbReference type="Pfam" id="PF18981"/>
    </source>
</evidence>
<name>A0A939MPK4_9MICO</name>
<feature type="chain" id="PRO_5037359442" evidence="1">
    <location>
        <begin position="44"/>
        <end position="1354"/>
    </location>
</feature>
<comment type="caution">
    <text evidence="3">The sequence shown here is derived from an EMBL/GenBank/DDBJ whole genome shotgun (WGS) entry which is preliminary data.</text>
</comment>
<dbReference type="InterPro" id="IPR013378">
    <property type="entry name" value="InlB-like_B-rpt"/>
</dbReference>
<dbReference type="Pfam" id="PF09479">
    <property type="entry name" value="Flg_new"/>
    <property type="match status" value="3"/>
</dbReference>